<dbReference type="InterPro" id="IPR013094">
    <property type="entry name" value="AB_hydrolase_3"/>
</dbReference>
<gene>
    <name evidence="2" type="ORF">M407DRAFT_74031</name>
</gene>
<dbReference type="Pfam" id="PF07859">
    <property type="entry name" value="Abhydrolase_3"/>
    <property type="match status" value="1"/>
</dbReference>
<dbReference type="STRING" id="1051891.A0A0C3Q9R5"/>
<dbReference type="InterPro" id="IPR029058">
    <property type="entry name" value="AB_hydrolase_fold"/>
</dbReference>
<dbReference type="SUPFAM" id="SSF53474">
    <property type="entry name" value="alpha/beta-Hydrolases"/>
    <property type="match status" value="1"/>
</dbReference>
<sequence>MSHPIARAIKNDPFRWPLYLQAVFWRTLMGIGMFLHKIAYPRPLKPRFVKYIDTTLAAMPGRVRLVFYTPKDYGAPGKEGKKYPCIVNFHGGGFTMGTATDDCRWATAVCEQADTMVCSVDYRRAPEHPFPTAVEDGADAVMWIWDHADELGIDGDRIGVSGFSAGGNMSLTVPLRLQDALLRRRGAEPPQVSSDAPVVLPHEHRAVKLIVAWYPSTDFTNPREERRRTNTRPDKELPRFFTKMFDASYLHPPKEVKLDSPYLSPGVAPDELLKFLPDEILMYTCEWDELLAEGKRFKDRVEKLGKKIKYKMIEHVPHGWDRSPNPFKADAVAQEMYAEACKEIKRVFHGGQSLIQ</sequence>
<keyword evidence="3" id="KW-1185">Reference proteome</keyword>
<dbReference type="Proteomes" id="UP000054248">
    <property type="component" value="Unassembled WGS sequence"/>
</dbReference>
<dbReference type="PANTHER" id="PTHR23025:SF3">
    <property type="entry name" value="HORMONE-SENSITIVE LIPASE"/>
    <property type="match status" value="1"/>
</dbReference>
<protein>
    <recommendedName>
        <fullName evidence="1">Alpha/beta hydrolase fold-3 domain-containing protein</fullName>
    </recommendedName>
</protein>
<dbReference type="OrthoDB" id="408631at2759"/>
<proteinExistence type="predicted"/>
<dbReference type="Gene3D" id="3.40.50.1820">
    <property type="entry name" value="alpha/beta hydrolase"/>
    <property type="match status" value="1"/>
</dbReference>
<dbReference type="GO" id="GO:0019433">
    <property type="term" value="P:triglyceride catabolic process"/>
    <property type="evidence" value="ECO:0007669"/>
    <property type="project" value="TreeGrafter"/>
</dbReference>
<reference evidence="3" key="2">
    <citation type="submission" date="2015-01" db="EMBL/GenBank/DDBJ databases">
        <title>Evolutionary Origins and Diversification of the Mycorrhizal Mutualists.</title>
        <authorList>
            <consortium name="DOE Joint Genome Institute"/>
            <consortium name="Mycorrhizal Genomics Consortium"/>
            <person name="Kohler A."/>
            <person name="Kuo A."/>
            <person name="Nagy L.G."/>
            <person name="Floudas D."/>
            <person name="Copeland A."/>
            <person name="Barry K.W."/>
            <person name="Cichocki N."/>
            <person name="Veneault-Fourrey C."/>
            <person name="LaButti K."/>
            <person name="Lindquist E.A."/>
            <person name="Lipzen A."/>
            <person name="Lundell T."/>
            <person name="Morin E."/>
            <person name="Murat C."/>
            <person name="Riley R."/>
            <person name="Ohm R."/>
            <person name="Sun H."/>
            <person name="Tunlid A."/>
            <person name="Henrissat B."/>
            <person name="Grigoriev I.V."/>
            <person name="Hibbett D.S."/>
            <person name="Martin F."/>
        </authorList>
    </citation>
    <scope>NUCLEOTIDE SEQUENCE [LARGE SCALE GENOMIC DNA]</scope>
    <source>
        <strain evidence="3">MUT 4182</strain>
    </source>
</reference>
<dbReference type="AlphaFoldDB" id="A0A0C3Q9R5"/>
<dbReference type="GO" id="GO:0005829">
    <property type="term" value="C:cytosol"/>
    <property type="evidence" value="ECO:0007669"/>
    <property type="project" value="TreeGrafter"/>
</dbReference>
<evidence type="ECO:0000313" key="3">
    <source>
        <dbReference type="Proteomes" id="UP000054248"/>
    </source>
</evidence>
<organism evidence="2 3">
    <name type="scientific">Tulasnella calospora MUT 4182</name>
    <dbReference type="NCBI Taxonomy" id="1051891"/>
    <lineage>
        <taxon>Eukaryota</taxon>
        <taxon>Fungi</taxon>
        <taxon>Dikarya</taxon>
        <taxon>Basidiomycota</taxon>
        <taxon>Agaricomycotina</taxon>
        <taxon>Agaricomycetes</taxon>
        <taxon>Cantharellales</taxon>
        <taxon>Tulasnellaceae</taxon>
        <taxon>Tulasnella</taxon>
    </lineage>
</organism>
<evidence type="ECO:0000313" key="2">
    <source>
        <dbReference type="EMBL" id="KIO26815.1"/>
    </source>
</evidence>
<evidence type="ECO:0000259" key="1">
    <source>
        <dbReference type="Pfam" id="PF07859"/>
    </source>
</evidence>
<dbReference type="PANTHER" id="PTHR23025">
    <property type="entry name" value="TRIACYLGLYCEROL LIPASE"/>
    <property type="match status" value="1"/>
</dbReference>
<dbReference type="HOGENOM" id="CLU_012494_3_2_1"/>
<feature type="domain" description="Alpha/beta hydrolase fold-3" evidence="1">
    <location>
        <begin position="86"/>
        <end position="320"/>
    </location>
</feature>
<dbReference type="GO" id="GO:0004771">
    <property type="term" value="F:sterol ester esterase activity"/>
    <property type="evidence" value="ECO:0007669"/>
    <property type="project" value="TreeGrafter"/>
</dbReference>
<dbReference type="GO" id="GO:0004806">
    <property type="term" value="F:triacylglycerol lipase activity"/>
    <property type="evidence" value="ECO:0007669"/>
    <property type="project" value="TreeGrafter"/>
</dbReference>
<dbReference type="EMBL" id="KN823018">
    <property type="protein sequence ID" value="KIO26815.1"/>
    <property type="molecule type" value="Genomic_DNA"/>
</dbReference>
<name>A0A0C3Q9R5_9AGAM</name>
<reference evidence="2 3" key="1">
    <citation type="submission" date="2014-04" db="EMBL/GenBank/DDBJ databases">
        <authorList>
            <consortium name="DOE Joint Genome Institute"/>
            <person name="Kuo A."/>
            <person name="Girlanda M."/>
            <person name="Perotto S."/>
            <person name="Kohler A."/>
            <person name="Nagy L.G."/>
            <person name="Floudas D."/>
            <person name="Copeland A."/>
            <person name="Barry K.W."/>
            <person name="Cichocki N."/>
            <person name="Veneault-Fourrey C."/>
            <person name="LaButti K."/>
            <person name="Lindquist E.A."/>
            <person name="Lipzen A."/>
            <person name="Lundell T."/>
            <person name="Morin E."/>
            <person name="Murat C."/>
            <person name="Sun H."/>
            <person name="Tunlid A."/>
            <person name="Henrissat B."/>
            <person name="Grigoriev I.V."/>
            <person name="Hibbett D.S."/>
            <person name="Martin F."/>
            <person name="Nordberg H.P."/>
            <person name="Cantor M.N."/>
            <person name="Hua S.X."/>
        </authorList>
    </citation>
    <scope>NUCLEOTIDE SEQUENCE [LARGE SCALE GENOMIC DNA]</scope>
    <source>
        <strain evidence="2 3">MUT 4182</strain>
    </source>
</reference>
<accession>A0A0C3Q9R5</accession>